<dbReference type="AlphaFoldDB" id="A0A8J3RSV0"/>
<keyword evidence="2" id="KW-1185">Reference proteome</keyword>
<name>A0A8J3RSV0_9ACTN</name>
<dbReference type="EMBL" id="BOOH01000056">
    <property type="protein sequence ID" value="GIH80095.1"/>
    <property type="molecule type" value="Genomic_DNA"/>
</dbReference>
<proteinExistence type="predicted"/>
<accession>A0A8J3RSV0</accession>
<sequence>MLIGLAPMEGIDVGIDRRSPVSWPVYERHGAFPYSGDLISVTYLPGEPADYDPREVLAALRAAAESYD</sequence>
<evidence type="ECO:0000313" key="1">
    <source>
        <dbReference type="EMBL" id="GIH80095.1"/>
    </source>
</evidence>
<dbReference type="Proteomes" id="UP000616724">
    <property type="component" value="Unassembled WGS sequence"/>
</dbReference>
<comment type="caution">
    <text evidence="1">The sequence shown here is derived from an EMBL/GenBank/DDBJ whole genome shotgun (WGS) entry which is preliminary data.</text>
</comment>
<protein>
    <submittedName>
        <fullName evidence="1">Uncharacterized protein</fullName>
    </submittedName>
</protein>
<evidence type="ECO:0000313" key="2">
    <source>
        <dbReference type="Proteomes" id="UP000616724"/>
    </source>
</evidence>
<gene>
    <name evidence="1" type="ORF">Plo01_65240</name>
</gene>
<reference evidence="1 2" key="1">
    <citation type="submission" date="2021-01" db="EMBL/GenBank/DDBJ databases">
        <title>Whole genome shotgun sequence of Planobispora longispora NBRC 13918.</title>
        <authorList>
            <person name="Komaki H."/>
            <person name="Tamura T."/>
        </authorList>
    </citation>
    <scope>NUCLEOTIDE SEQUENCE [LARGE SCALE GENOMIC DNA]</scope>
    <source>
        <strain evidence="1 2">NBRC 13918</strain>
    </source>
</reference>
<organism evidence="1 2">
    <name type="scientific">Planobispora longispora</name>
    <dbReference type="NCBI Taxonomy" id="28887"/>
    <lineage>
        <taxon>Bacteria</taxon>
        <taxon>Bacillati</taxon>
        <taxon>Actinomycetota</taxon>
        <taxon>Actinomycetes</taxon>
        <taxon>Streptosporangiales</taxon>
        <taxon>Streptosporangiaceae</taxon>
        <taxon>Planobispora</taxon>
    </lineage>
</organism>